<accession>A0AAV1RYV1</accession>
<dbReference type="EMBL" id="CAWUPB010001160">
    <property type="protein sequence ID" value="CAK7340752.1"/>
    <property type="molecule type" value="Genomic_DNA"/>
</dbReference>
<sequence length="133" mass="14808">MVKLRIVIGKEDGVADDNDDDDVEELLQSDWRYTKDDYRVLLSCENDECSWEAIYRKWGSMRKKGGQGTAGYLKVGCDERLSEGWAIEGMLCGESGLLQKLGRVGCVGCDVRLSEGWVFKDKLDGESGLLCGD</sequence>
<proteinExistence type="predicted"/>
<keyword evidence="2" id="KW-1185">Reference proteome</keyword>
<name>A0AAV1RYV1_9ROSI</name>
<dbReference type="Proteomes" id="UP001314170">
    <property type="component" value="Unassembled WGS sequence"/>
</dbReference>
<evidence type="ECO:0000313" key="2">
    <source>
        <dbReference type="Proteomes" id="UP001314170"/>
    </source>
</evidence>
<gene>
    <name evidence="1" type="ORF">DCAF_LOCUS15838</name>
</gene>
<comment type="caution">
    <text evidence="1">The sequence shown here is derived from an EMBL/GenBank/DDBJ whole genome shotgun (WGS) entry which is preliminary data.</text>
</comment>
<organism evidence="1 2">
    <name type="scientific">Dovyalis caffra</name>
    <dbReference type="NCBI Taxonomy" id="77055"/>
    <lineage>
        <taxon>Eukaryota</taxon>
        <taxon>Viridiplantae</taxon>
        <taxon>Streptophyta</taxon>
        <taxon>Embryophyta</taxon>
        <taxon>Tracheophyta</taxon>
        <taxon>Spermatophyta</taxon>
        <taxon>Magnoliopsida</taxon>
        <taxon>eudicotyledons</taxon>
        <taxon>Gunneridae</taxon>
        <taxon>Pentapetalae</taxon>
        <taxon>rosids</taxon>
        <taxon>fabids</taxon>
        <taxon>Malpighiales</taxon>
        <taxon>Salicaceae</taxon>
        <taxon>Flacourtieae</taxon>
        <taxon>Dovyalis</taxon>
    </lineage>
</organism>
<dbReference type="AlphaFoldDB" id="A0AAV1RYV1"/>
<evidence type="ECO:0000313" key="1">
    <source>
        <dbReference type="EMBL" id="CAK7340752.1"/>
    </source>
</evidence>
<protein>
    <submittedName>
        <fullName evidence="1">Uncharacterized protein</fullName>
    </submittedName>
</protein>
<reference evidence="1 2" key="1">
    <citation type="submission" date="2024-01" db="EMBL/GenBank/DDBJ databases">
        <authorList>
            <person name="Waweru B."/>
        </authorList>
    </citation>
    <scope>NUCLEOTIDE SEQUENCE [LARGE SCALE GENOMIC DNA]</scope>
</reference>